<evidence type="ECO:0000259" key="1">
    <source>
        <dbReference type="Pfam" id="PF07228"/>
    </source>
</evidence>
<protein>
    <submittedName>
        <fullName evidence="2">SpoIIE family protein phosphatase</fullName>
    </submittedName>
</protein>
<proteinExistence type="predicted"/>
<dbReference type="Proteomes" id="UP001376459">
    <property type="component" value="Unassembled WGS sequence"/>
</dbReference>
<dbReference type="Pfam" id="PF07228">
    <property type="entry name" value="SpoIIE"/>
    <property type="match status" value="1"/>
</dbReference>
<dbReference type="InterPro" id="IPR036457">
    <property type="entry name" value="PPM-type-like_dom_sf"/>
</dbReference>
<organism evidence="2 3">
    <name type="scientific">Streptomyces machairae</name>
    <dbReference type="NCBI Taxonomy" id="3134109"/>
    <lineage>
        <taxon>Bacteria</taxon>
        <taxon>Bacillati</taxon>
        <taxon>Actinomycetota</taxon>
        <taxon>Actinomycetes</taxon>
        <taxon>Kitasatosporales</taxon>
        <taxon>Streptomycetaceae</taxon>
        <taxon>Streptomyces</taxon>
    </lineage>
</organism>
<comment type="caution">
    <text evidence="2">The sequence shown here is derived from an EMBL/GenBank/DDBJ whole genome shotgun (WGS) entry which is preliminary data.</text>
</comment>
<sequence>MGLGLAAAYAASGTIAWAPGDLVLLCTDGVLEAQKPGGHLYPLLDRIRSWPGGGPGSLVSFLRSDLLRYTGGGRLDDDAALVAFRLAR</sequence>
<gene>
    <name evidence="2" type="ORF">WKI71_44985</name>
</gene>
<reference evidence="2 3" key="1">
    <citation type="submission" date="2024-03" db="EMBL/GenBank/DDBJ databases">
        <title>Novel Streptomyces species of biotechnological and ecological value are a feature of Machair soil.</title>
        <authorList>
            <person name="Prole J.R."/>
            <person name="Goodfellow M."/>
            <person name="Allenby N."/>
            <person name="Ward A.C."/>
        </authorList>
    </citation>
    <scope>NUCLEOTIDE SEQUENCE [LARGE SCALE GENOMIC DNA]</scope>
    <source>
        <strain evidence="2 3">MS1.AVA.1</strain>
    </source>
</reference>
<feature type="domain" description="PPM-type phosphatase" evidence="1">
    <location>
        <begin position="3"/>
        <end position="86"/>
    </location>
</feature>
<evidence type="ECO:0000313" key="3">
    <source>
        <dbReference type="Proteomes" id="UP001376459"/>
    </source>
</evidence>
<dbReference type="EMBL" id="JBBKAK010000001">
    <property type="protein sequence ID" value="MEJ8672953.1"/>
    <property type="molecule type" value="Genomic_DNA"/>
</dbReference>
<dbReference type="Gene3D" id="3.60.40.10">
    <property type="entry name" value="PPM-type phosphatase domain"/>
    <property type="match status" value="1"/>
</dbReference>
<name>A0ABU8UWI8_9ACTN</name>
<accession>A0ABU8UWI8</accession>
<dbReference type="InterPro" id="IPR001932">
    <property type="entry name" value="PPM-type_phosphatase-like_dom"/>
</dbReference>
<keyword evidence="3" id="KW-1185">Reference proteome</keyword>
<evidence type="ECO:0000313" key="2">
    <source>
        <dbReference type="EMBL" id="MEJ8672953.1"/>
    </source>
</evidence>